<dbReference type="InterPro" id="IPR007867">
    <property type="entry name" value="GMC_OxRtase_C"/>
</dbReference>
<comment type="cofactor">
    <cofactor evidence="1">
        <name>FAD</name>
        <dbReference type="ChEBI" id="CHEBI:57692"/>
    </cofactor>
</comment>
<evidence type="ECO:0000256" key="8">
    <source>
        <dbReference type="ARBA" id="ARBA00023166"/>
    </source>
</evidence>
<evidence type="ECO:0000256" key="1">
    <source>
        <dbReference type="ARBA" id="ARBA00001974"/>
    </source>
</evidence>
<dbReference type="SUPFAM" id="SSF53474">
    <property type="entry name" value="alpha/beta-Hydrolases"/>
    <property type="match status" value="1"/>
</dbReference>
<dbReference type="SUPFAM" id="SSF51905">
    <property type="entry name" value="FAD/NAD(P)-binding domain"/>
    <property type="match status" value="1"/>
</dbReference>
<comment type="caution">
    <text evidence="18">The sequence shown here is derived from an EMBL/GenBank/DDBJ whole genome shotgun (WGS) entry which is preliminary data.</text>
</comment>
<evidence type="ECO:0000256" key="14">
    <source>
        <dbReference type="ARBA" id="ARBA00049744"/>
    </source>
</evidence>
<sequence length="1160" mass="125722">MIRLSLPIDRLQAHYDAVVVGSGYGGGVAASRLARMRRSDGSALSVCVLERGAELQPGEYPDTVGEAAGQFQWRKGGLSGGRSTALYDLRLHDDMHVFLGCGLGGTSLVNANVSLEADPRVFDHPRWPAALRQDESGRKAGYQRARDMLKPQPYPADRPTPAKLQVLQQMADSLPASCTRPPINVNFTVDGPNHVGVMQQPCTGCGDCVSGCNVSAKNTTLMNYLPDARNHGAEIYCEVQVHHLAWDAAQQRWQVYYQLLDTGRDRFGDELLCLTASQVVLGAGSLGSTEILLRSRQQGLPLSAQLGQHFTGNGDVLAFAYNLEQRVNGIGDGTRAPDLADPVGPCITGLIDQRGSSQVQEGYVIEEGSLPGAMASLLPAAFAAADATLAESPDDGMLAAARRQLRETESVILGAYHGAVQHTQTYLVMSHDGAGGHLALDAEDRVQVVWPQVGELPVFQRDNAVLRDLSFAEGGEFVRNPMWTSLLGKELITVHPLGGCGMGERAEQGVVNHLGQVFAGEQGDSVHPGLFVLDGAIMPTSLGVNPLFTITALAERSLMLWATQQGWTLDVSLPSHPATPLSPPPVGIRFTETMKGYFSTAVKQADAAGFQQGYLQGEAAASPLSFTLTIESDDLTQLLDEPAHRAGLIGTVQAPALCAEPLTTSHGRFQLLTDNAEQVDTRNMRYQMQLHAPDGRSWFFSGEKIIRDDPLFDMWADTTTLYVSVHEGLDAQAPVLGVGILHIQPLDFLKQMQTLQVLHASSASERLSAMARFGRFFAGKLVDSYLGGLTHYPFGSSEVDDTRLRKKRALRVPLPQLYPVQTDDGVTLQLSRYRGGDKGTVLLGHGLGVASTIFSLDTIDTNLLEYLYAHGYDVWLLDFRASIALPSCRTPFTGDDVARRDWPAAVAKVCALTGQDSIHVIGHCFGASTLFMAMAAGMPGVRSALFSQVAGHVKAPFSNRLRAGLHLPEALEVLGVDTLDAFVDKDPGWFSRLYDMALTLNPAIPRDEGCHSAVCHRISFMYALLYEHAQLNELTHNTLGEWFGIANIDSIAHLARMVREGKVVAADGEDVYLPEEAEARARVLQHFHKPVSFIHGSENACFLPESTALTYDMLCETFGSSLYQRTVIDGYGHIDCIFGKQAAQDVYPHILAHLQRSTAG</sequence>
<feature type="domain" description="Glucose-methanol-choline oxidoreductase C-terminal" evidence="17">
    <location>
        <begin position="493"/>
        <end position="554"/>
    </location>
</feature>
<evidence type="ECO:0000256" key="2">
    <source>
        <dbReference type="ARBA" id="ARBA00010790"/>
    </source>
</evidence>
<evidence type="ECO:0000256" key="9">
    <source>
        <dbReference type="ARBA" id="ARBA00023221"/>
    </source>
</evidence>
<keyword evidence="3" id="KW-0153">Cholesterol metabolism</keyword>
<comment type="pathway">
    <text evidence="12">Steroid metabolism; cholesterol degradation.</text>
</comment>
<evidence type="ECO:0000256" key="10">
    <source>
        <dbReference type="ARBA" id="ARBA00023235"/>
    </source>
</evidence>
<keyword evidence="8" id="KW-1207">Sterol metabolism</keyword>
<dbReference type="Gene3D" id="3.40.50.1820">
    <property type="entry name" value="alpha/beta hydrolase"/>
    <property type="match status" value="1"/>
</dbReference>
<dbReference type="InterPro" id="IPR000172">
    <property type="entry name" value="GMC_OxRdtase_N"/>
</dbReference>
<feature type="domain" description="Glucose-methanol-choline oxidoreductase N-terminal" evidence="16">
    <location>
        <begin position="82"/>
        <end position="295"/>
    </location>
</feature>
<proteinExistence type="inferred from homology"/>
<evidence type="ECO:0000256" key="13">
    <source>
        <dbReference type="ARBA" id="ARBA00049723"/>
    </source>
</evidence>
<keyword evidence="6" id="KW-0560">Oxidoreductase</keyword>
<dbReference type="EC" id="5.3.3.1" evidence="11"/>
<evidence type="ECO:0000313" key="18">
    <source>
        <dbReference type="EMBL" id="NLR74873.1"/>
    </source>
</evidence>
<evidence type="ECO:0000256" key="7">
    <source>
        <dbReference type="ARBA" id="ARBA00023098"/>
    </source>
</evidence>
<accession>A0A847S511</accession>
<gene>
    <name evidence="18" type="ORF">HF682_06850</name>
</gene>
<keyword evidence="10" id="KW-0413">Isomerase</keyword>
<dbReference type="Proteomes" id="UP000587991">
    <property type="component" value="Unassembled WGS sequence"/>
</dbReference>
<dbReference type="GO" id="GO:0050660">
    <property type="term" value="F:flavin adenine dinucleotide binding"/>
    <property type="evidence" value="ECO:0007669"/>
    <property type="project" value="InterPro"/>
</dbReference>
<reference evidence="18 19" key="1">
    <citation type="submission" date="2020-04" db="EMBL/GenBank/DDBJ databases">
        <title>Draft genome of Leeia sp. IMCC25680.</title>
        <authorList>
            <person name="Song J."/>
            <person name="Cho J.-C."/>
        </authorList>
    </citation>
    <scope>NUCLEOTIDE SEQUENCE [LARGE SCALE GENOMIC DNA]</scope>
    <source>
        <strain evidence="18 19">IMCC25680</strain>
    </source>
</reference>
<comment type="similarity">
    <text evidence="2">Belongs to the GMC oxidoreductase family.</text>
</comment>
<keyword evidence="5" id="KW-0274">FAD</keyword>
<evidence type="ECO:0000256" key="12">
    <source>
        <dbReference type="ARBA" id="ARBA00049645"/>
    </source>
</evidence>
<protein>
    <recommendedName>
        <fullName evidence="14">Cholesterol oxidase</fullName>
        <ecNumber evidence="13">1.1.3.6</ecNumber>
        <ecNumber evidence="11">5.3.3.1</ecNumber>
    </recommendedName>
    <alternativeName>
        <fullName evidence="15">Cholesterol isomerase</fullName>
    </alternativeName>
</protein>
<evidence type="ECO:0000256" key="3">
    <source>
        <dbReference type="ARBA" id="ARBA00022548"/>
    </source>
</evidence>
<evidence type="ECO:0000259" key="17">
    <source>
        <dbReference type="Pfam" id="PF05199"/>
    </source>
</evidence>
<evidence type="ECO:0000313" key="19">
    <source>
        <dbReference type="Proteomes" id="UP000587991"/>
    </source>
</evidence>
<evidence type="ECO:0000256" key="6">
    <source>
        <dbReference type="ARBA" id="ARBA00023002"/>
    </source>
</evidence>
<dbReference type="GO" id="GO:0008203">
    <property type="term" value="P:cholesterol metabolic process"/>
    <property type="evidence" value="ECO:0007669"/>
    <property type="project" value="UniProtKB-KW"/>
</dbReference>
<dbReference type="GO" id="GO:0016995">
    <property type="term" value="F:cholesterol oxidase activity"/>
    <property type="evidence" value="ECO:0007669"/>
    <property type="project" value="UniProtKB-EC"/>
</dbReference>
<evidence type="ECO:0000256" key="11">
    <source>
        <dbReference type="ARBA" id="ARBA00038856"/>
    </source>
</evidence>
<dbReference type="InterPro" id="IPR036188">
    <property type="entry name" value="FAD/NAD-bd_sf"/>
</dbReference>
<dbReference type="PANTHER" id="PTHR47470">
    <property type="entry name" value="CHOLESTEROL OXIDASE"/>
    <property type="match status" value="1"/>
</dbReference>
<dbReference type="Gene3D" id="3.50.50.60">
    <property type="entry name" value="FAD/NAD(P)-binding domain"/>
    <property type="match status" value="3"/>
</dbReference>
<keyword evidence="7" id="KW-0443">Lipid metabolism</keyword>
<dbReference type="Pfam" id="PF05199">
    <property type="entry name" value="GMC_oxred_C"/>
    <property type="match status" value="1"/>
</dbReference>
<dbReference type="AlphaFoldDB" id="A0A847S511"/>
<evidence type="ECO:0000256" key="4">
    <source>
        <dbReference type="ARBA" id="ARBA00022630"/>
    </source>
</evidence>
<dbReference type="InterPro" id="IPR029058">
    <property type="entry name" value="AB_hydrolase_fold"/>
</dbReference>
<dbReference type="PANTHER" id="PTHR47470:SF1">
    <property type="entry name" value="FAD-DEPENDENT OXIDOREDUCTASE 2 FAD BINDING DOMAIN-CONTAINING PROTEIN"/>
    <property type="match status" value="1"/>
</dbReference>
<evidence type="ECO:0000259" key="16">
    <source>
        <dbReference type="Pfam" id="PF00732"/>
    </source>
</evidence>
<evidence type="ECO:0000256" key="5">
    <source>
        <dbReference type="ARBA" id="ARBA00022827"/>
    </source>
</evidence>
<keyword evidence="19" id="KW-1185">Reference proteome</keyword>
<organism evidence="18 19">
    <name type="scientific">Leeia aquatica</name>
    <dbReference type="NCBI Taxonomy" id="2725557"/>
    <lineage>
        <taxon>Bacteria</taxon>
        <taxon>Pseudomonadati</taxon>
        <taxon>Pseudomonadota</taxon>
        <taxon>Betaproteobacteria</taxon>
        <taxon>Neisseriales</taxon>
        <taxon>Leeiaceae</taxon>
        <taxon>Leeia</taxon>
    </lineage>
</organism>
<dbReference type="EMBL" id="JABAIM010000001">
    <property type="protein sequence ID" value="NLR74873.1"/>
    <property type="molecule type" value="Genomic_DNA"/>
</dbReference>
<evidence type="ECO:0000256" key="15">
    <source>
        <dbReference type="ARBA" id="ARBA00049778"/>
    </source>
</evidence>
<dbReference type="EC" id="1.1.3.6" evidence="13"/>
<name>A0A847S511_9NEIS</name>
<dbReference type="GO" id="GO:0004769">
    <property type="term" value="F:steroid Delta-isomerase activity"/>
    <property type="evidence" value="ECO:0007669"/>
    <property type="project" value="UniProtKB-EC"/>
</dbReference>
<dbReference type="InterPro" id="IPR052542">
    <property type="entry name" value="Cholesterol_Oxidase"/>
</dbReference>
<dbReference type="Pfam" id="PF00732">
    <property type="entry name" value="GMC_oxred_N"/>
    <property type="match status" value="1"/>
</dbReference>
<keyword evidence="4" id="KW-0285">Flavoprotein</keyword>
<keyword evidence="9" id="KW-0753">Steroid metabolism</keyword>